<feature type="domain" description="PUM-HD" evidence="6">
    <location>
        <begin position="431"/>
        <end position="783"/>
    </location>
</feature>
<dbReference type="SMART" id="SM00025">
    <property type="entry name" value="Pumilio"/>
    <property type="match status" value="8"/>
</dbReference>
<accession>A0A8H3FQE2</accession>
<feature type="repeat" description="Pumilio" evidence="3">
    <location>
        <begin position="494"/>
        <end position="529"/>
    </location>
</feature>
<dbReference type="Pfam" id="PF00806">
    <property type="entry name" value="PUF"/>
    <property type="match status" value="8"/>
</dbReference>
<dbReference type="GO" id="GO:0003730">
    <property type="term" value="F:mRNA 3'-UTR binding"/>
    <property type="evidence" value="ECO:0007669"/>
    <property type="project" value="TreeGrafter"/>
</dbReference>
<evidence type="ECO:0000259" key="6">
    <source>
        <dbReference type="PROSITE" id="PS50303"/>
    </source>
</evidence>
<sequence>MAALPSNGSPAARGRVSSTQFAVHDDVDRQDNSMSSRQTSSTTKQGVSKHGIGTNEGPTPLSTSKLGNLQPPPGASGGPKKMKVEHSAAAPQDEMQPSSMDSLLAKLSEQQALLAKQKTALPMKGDHESHAKEGSSASLTLLTPASESFSCANTAGAKDEDDKLRIEASDMARLKKELDDAKDQIARQKQELDQTRVIKHTFDQAMGPPSEIALSPRTDVTDPTNAFVTSNRLLGTGQGHWRNEDARSDGSDVAGQYNAVPNAWPGGSSRPSFNAAVQPESGWGQARPRTWGQRAIGNTLPPPVLVSQQPPMQQRNYSVPVSPVSGGAGRGMNDFGQYNQARGYGQMNARDNRNPPSYQRGSGWDIYTGGPGPMDDMSLGGMSPGSTYQSLGMYPSAYQPRPIGTPLSPTAAEFRAGQASANPWNSNRPASPGQTYVSPMEPLNYRRLLDRSVTCNWKYIVDKIVCNNDQQASIFLQQKLKVGTVEQKYEIIEAIVAQAYPLMVNRFGNFLVQRCFEHGTPEQVIAIANAIRGNTLSLSMDAFGCHVVQKAFDAVPEEYKAIMVHELLRRIPETVIHRYACHVWQKLFELRWSDSPPQIMKYVNEALCGMWHEVALGETGSLVVQNIFENCLEEDKRPCINEVLSSIDIVAHGQFGNWCIQHICEHGLPADRSRAIDHVLRYATEYSMDQFASKVVEKCLKIGGADFLERYLERVCEGRADRPRIPLIDIASDQYGNYLIQYILTHANPNHRDVVASHIRKHMVSLRGSKFGSRVGMLCCNPAYATHPGPGAGLPTNRFSSAPSNIPRFGGAYR</sequence>
<dbReference type="SUPFAM" id="SSF48371">
    <property type="entry name" value="ARM repeat"/>
    <property type="match status" value="1"/>
</dbReference>
<dbReference type="GO" id="GO:0005737">
    <property type="term" value="C:cytoplasm"/>
    <property type="evidence" value="ECO:0007669"/>
    <property type="project" value="TreeGrafter"/>
</dbReference>
<dbReference type="InterPro" id="IPR033712">
    <property type="entry name" value="Pumilio_RNA-bd"/>
</dbReference>
<feature type="compositionally biased region" description="Polar residues" evidence="5">
    <location>
        <begin position="32"/>
        <end position="46"/>
    </location>
</feature>
<dbReference type="PANTHER" id="PTHR12537:SF48">
    <property type="entry name" value="MEIOTIC COILED-COIL PROTEIN 2"/>
    <property type="match status" value="1"/>
</dbReference>
<dbReference type="PROSITE" id="PS50303">
    <property type="entry name" value="PUM_HD"/>
    <property type="match status" value="1"/>
</dbReference>
<evidence type="ECO:0000256" key="2">
    <source>
        <dbReference type="ARBA" id="ARBA00024893"/>
    </source>
</evidence>
<feature type="compositionally biased region" description="Polar residues" evidence="5">
    <location>
        <begin position="56"/>
        <end position="67"/>
    </location>
</feature>
<evidence type="ECO:0000256" key="5">
    <source>
        <dbReference type="SAM" id="MobiDB-lite"/>
    </source>
</evidence>
<dbReference type="InterPro" id="IPR033133">
    <property type="entry name" value="PUM-HD"/>
</dbReference>
<feature type="region of interest" description="Disordered" evidence="5">
    <location>
        <begin position="1"/>
        <end position="101"/>
    </location>
</feature>
<dbReference type="InterPro" id="IPR016024">
    <property type="entry name" value="ARM-type_fold"/>
</dbReference>
<evidence type="ECO:0000313" key="7">
    <source>
        <dbReference type="EMBL" id="CAF9928908.1"/>
    </source>
</evidence>
<feature type="repeat" description="Pumilio" evidence="3">
    <location>
        <begin position="678"/>
        <end position="713"/>
    </location>
</feature>
<keyword evidence="8" id="KW-1185">Reference proteome</keyword>
<protein>
    <recommendedName>
        <fullName evidence="6">PUM-HD domain-containing protein</fullName>
    </recommendedName>
</protein>
<keyword evidence="4" id="KW-0175">Coiled coil</keyword>
<feature type="repeat" description="Pumilio" evidence="3">
    <location>
        <begin position="530"/>
        <end position="565"/>
    </location>
</feature>
<proteinExistence type="predicted"/>
<comment type="function">
    <text evidence="2">RNA-binding nucleolar protein required for pre-rRNA processing. Involved in production of 18S rRNA and assembly of small ribosomal subunit.</text>
</comment>
<gene>
    <name evidence="7" type="ORF">IMSHALPRED_007780</name>
</gene>
<dbReference type="OrthoDB" id="668540at2759"/>
<dbReference type="InterPro" id="IPR001313">
    <property type="entry name" value="Pumilio_RNA-bd_rpt"/>
</dbReference>
<dbReference type="PANTHER" id="PTHR12537">
    <property type="entry name" value="RNA BINDING PROTEIN PUMILIO-RELATED"/>
    <property type="match status" value="1"/>
</dbReference>
<evidence type="ECO:0000256" key="3">
    <source>
        <dbReference type="PROSITE-ProRule" id="PRU00317"/>
    </source>
</evidence>
<dbReference type="GO" id="GO:0010608">
    <property type="term" value="P:post-transcriptional regulation of gene expression"/>
    <property type="evidence" value="ECO:0007669"/>
    <property type="project" value="TreeGrafter"/>
</dbReference>
<organism evidence="7 8">
    <name type="scientific">Imshaugia aleurites</name>
    <dbReference type="NCBI Taxonomy" id="172621"/>
    <lineage>
        <taxon>Eukaryota</taxon>
        <taxon>Fungi</taxon>
        <taxon>Dikarya</taxon>
        <taxon>Ascomycota</taxon>
        <taxon>Pezizomycotina</taxon>
        <taxon>Lecanoromycetes</taxon>
        <taxon>OSLEUM clade</taxon>
        <taxon>Lecanoromycetidae</taxon>
        <taxon>Lecanorales</taxon>
        <taxon>Lecanorineae</taxon>
        <taxon>Parmeliaceae</taxon>
        <taxon>Imshaugia</taxon>
    </lineage>
</organism>
<dbReference type="CDD" id="cd07920">
    <property type="entry name" value="Pumilio"/>
    <property type="match status" value="1"/>
</dbReference>
<reference evidence="7" key="1">
    <citation type="submission" date="2021-03" db="EMBL/GenBank/DDBJ databases">
        <authorList>
            <person name="Tagirdzhanova G."/>
        </authorList>
    </citation>
    <scope>NUCLEOTIDE SEQUENCE</scope>
</reference>
<keyword evidence="1" id="KW-0677">Repeat</keyword>
<evidence type="ECO:0000256" key="1">
    <source>
        <dbReference type="ARBA" id="ARBA00022737"/>
    </source>
</evidence>
<feature type="repeat" description="Pumilio" evidence="3">
    <location>
        <begin position="722"/>
        <end position="757"/>
    </location>
</feature>
<dbReference type="EMBL" id="CAJPDT010000051">
    <property type="protein sequence ID" value="CAF9928908.1"/>
    <property type="molecule type" value="Genomic_DNA"/>
</dbReference>
<dbReference type="Gene3D" id="1.25.10.10">
    <property type="entry name" value="Leucine-rich Repeat Variant"/>
    <property type="match status" value="1"/>
</dbReference>
<feature type="coiled-coil region" evidence="4">
    <location>
        <begin position="164"/>
        <end position="198"/>
    </location>
</feature>
<dbReference type="InterPro" id="IPR011989">
    <property type="entry name" value="ARM-like"/>
</dbReference>
<dbReference type="PROSITE" id="PS50302">
    <property type="entry name" value="PUM"/>
    <property type="match status" value="4"/>
</dbReference>
<comment type="caution">
    <text evidence="7">The sequence shown here is derived from an EMBL/GenBank/DDBJ whole genome shotgun (WGS) entry which is preliminary data.</text>
</comment>
<dbReference type="AlphaFoldDB" id="A0A8H3FQE2"/>
<evidence type="ECO:0000313" key="8">
    <source>
        <dbReference type="Proteomes" id="UP000664534"/>
    </source>
</evidence>
<name>A0A8H3FQE2_9LECA</name>
<dbReference type="Proteomes" id="UP000664534">
    <property type="component" value="Unassembled WGS sequence"/>
</dbReference>
<evidence type="ECO:0000256" key="4">
    <source>
        <dbReference type="SAM" id="Coils"/>
    </source>
</evidence>